<proteinExistence type="predicted"/>
<dbReference type="AlphaFoldDB" id="A0A6M3XQD7"/>
<dbReference type="EMBL" id="MT144828">
    <property type="protein sequence ID" value="QJI00102.1"/>
    <property type="molecule type" value="Genomic_DNA"/>
</dbReference>
<name>A0A6M3XQD7_9ZZZZ</name>
<accession>A0A6M3XQD7</accession>
<evidence type="ECO:0000313" key="1">
    <source>
        <dbReference type="EMBL" id="QJI00102.1"/>
    </source>
</evidence>
<sequence length="353" mass="40296">MKMDWLKKWRIQHGKHDFSCDQEYLKTVQKRMQSDPNTRNLKEGNVEFDSSGEELGVITVMRWFVAKNGNVTPYKTVAPNFFNPNAEGEFLGQKNDAWLGITLSKHKEAYESNRQAIREFHEKLTNTYEIPQNDVVYIVGPGPSLWGNGHYLATVKRGTVIGLNAVGKMFPRALTDYMTIDPAVNEDCWASLPRGVRVWAGIQANPAIQQMLDVRWLRGAQKTKFDDALKEEFPYLTSLFHGYSVSFPALHLAQKMGAKTVVFVGHDASWKTPKRIPHEQKIRDINGEKCYTIDQYFTAAKHLLGAIYFMLKNGVRVINATGEGLLAGTWRRPSVKIEQRKLFETIEELNHGY</sequence>
<organism evidence="1">
    <name type="scientific">viral metagenome</name>
    <dbReference type="NCBI Taxonomy" id="1070528"/>
    <lineage>
        <taxon>unclassified sequences</taxon>
        <taxon>metagenomes</taxon>
        <taxon>organismal metagenomes</taxon>
    </lineage>
</organism>
<protein>
    <submittedName>
        <fullName evidence="1">Uncharacterized protein</fullName>
    </submittedName>
</protein>
<reference evidence="1" key="1">
    <citation type="submission" date="2020-03" db="EMBL/GenBank/DDBJ databases">
        <title>The deep terrestrial virosphere.</title>
        <authorList>
            <person name="Holmfeldt K."/>
            <person name="Nilsson E."/>
            <person name="Simone D."/>
            <person name="Lopez-Fernandez M."/>
            <person name="Wu X."/>
            <person name="de Brujin I."/>
            <person name="Lundin D."/>
            <person name="Andersson A."/>
            <person name="Bertilsson S."/>
            <person name="Dopson M."/>
        </authorList>
    </citation>
    <scope>NUCLEOTIDE SEQUENCE</scope>
    <source>
        <strain evidence="1">TM448B01828</strain>
    </source>
</reference>
<gene>
    <name evidence="1" type="ORF">TM448B01828_0007</name>
</gene>